<evidence type="ECO:0000256" key="3">
    <source>
        <dbReference type="ARBA" id="ARBA00022741"/>
    </source>
</evidence>
<dbReference type="OrthoDB" id="5976022at2759"/>
<dbReference type="SMART" id="SM00175">
    <property type="entry name" value="RAB"/>
    <property type="match status" value="1"/>
</dbReference>
<dbReference type="InterPro" id="IPR027417">
    <property type="entry name" value="P-loop_NTPase"/>
</dbReference>
<keyword evidence="4" id="KW-0378">Hydrolase</keyword>
<keyword evidence="3" id="KW-0547">Nucleotide-binding</keyword>
<organism evidence="7 8">
    <name type="scientific">Gigaspora rosea</name>
    <dbReference type="NCBI Taxonomy" id="44941"/>
    <lineage>
        <taxon>Eukaryota</taxon>
        <taxon>Fungi</taxon>
        <taxon>Fungi incertae sedis</taxon>
        <taxon>Mucoromycota</taxon>
        <taxon>Glomeromycotina</taxon>
        <taxon>Glomeromycetes</taxon>
        <taxon>Diversisporales</taxon>
        <taxon>Gigasporaceae</taxon>
        <taxon>Gigaspora</taxon>
    </lineage>
</organism>
<dbReference type="AlphaFoldDB" id="A0A397UNX7"/>
<comment type="caution">
    <text evidence="7">The sequence shown here is derived from an EMBL/GenBank/DDBJ whole genome shotgun (WGS) entry which is preliminary data.</text>
</comment>
<proteinExistence type="predicted"/>
<dbReference type="SUPFAM" id="SSF52540">
    <property type="entry name" value="P-loop containing nucleoside triphosphate hydrolases"/>
    <property type="match status" value="1"/>
</dbReference>
<dbReference type="PROSITE" id="PS51419">
    <property type="entry name" value="RAB"/>
    <property type="match status" value="1"/>
</dbReference>
<dbReference type="GO" id="GO:0003924">
    <property type="term" value="F:GTPase activity"/>
    <property type="evidence" value="ECO:0007669"/>
    <property type="project" value="InterPro"/>
</dbReference>
<keyword evidence="8" id="KW-1185">Reference proteome</keyword>
<dbReference type="SMART" id="SM00173">
    <property type="entry name" value="RAS"/>
    <property type="match status" value="1"/>
</dbReference>
<comment type="subcellular location">
    <subcellularLocation>
        <location evidence="1">Cell membrane</location>
    </subcellularLocation>
</comment>
<evidence type="ECO:0000256" key="4">
    <source>
        <dbReference type="ARBA" id="ARBA00022801"/>
    </source>
</evidence>
<evidence type="ECO:0000313" key="7">
    <source>
        <dbReference type="EMBL" id="RIB10968.1"/>
    </source>
</evidence>
<dbReference type="FunFam" id="3.40.50.300:FF:001763">
    <property type="entry name" value="Ras family gtpase"/>
    <property type="match status" value="1"/>
</dbReference>
<reference evidence="7 8" key="1">
    <citation type="submission" date="2018-06" db="EMBL/GenBank/DDBJ databases">
        <title>Comparative genomics reveals the genomic features of Rhizophagus irregularis, R. cerebriforme, R. diaphanum and Gigaspora rosea, and their symbiotic lifestyle signature.</title>
        <authorList>
            <person name="Morin E."/>
            <person name="San Clemente H."/>
            <person name="Chen E.C.H."/>
            <person name="De La Providencia I."/>
            <person name="Hainaut M."/>
            <person name="Kuo A."/>
            <person name="Kohler A."/>
            <person name="Murat C."/>
            <person name="Tang N."/>
            <person name="Roy S."/>
            <person name="Loubradou J."/>
            <person name="Henrissat B."/>
            <person name="Grigoriev I.V."/>
            <person name="Corradi N."/>
            <person name="Roux C."/>
            <person name="Martin F.M."/>
        </authorList>
    </citation>
    <scope>NUCLEOTIDE SEQUENCE [LARGE SCALE GENOMIC DNA]</scope>
    <source>
        <strain evidence="7 8">DAOM 194757</strain>
    </source>
</reference>
<dbReference type="Pfam" id="PF00071">
    <property type="entry name" value="Ras"/>
    <property type="match status" value="1"/>
</dbReference>
<evidence type="ECO:0000256" key="5">
    <source>
        <dbReference type="ARBA" id="ARBA00023134"/>
    </source>
</evidence>
<gene>
    <name evidence="7" type="ORF">C2G38_2004881</name>
</gene>
<accession>A0A397UNX7</accession>
<dbReference type="Proteomes" id="UP000266673">
    <property type="component" value="Unassembled WGS sequence"/>
</dbReference>
<dbReference type="SMART" id="SM00174">
    <property type="entry name" value="RHO"/>
    <property type="match status" value="1"/>
</dbReference>
<dbReference type="PROSITE" id="PS51421">
    <property type="entry name" value="RAS"/>
    <property type="match status" value="1"/>
</dbReference>
<sequence>MKMLYKIVCLGDGGVGKSTLTIQLCLNQFVEKYNPTIEDSYRKQTVVDGQPCILEILDTAGQEEYTDLCGRWISAGEGFLIIYSISSRPTFERIERFYNIISYHKSYVPPMILIGNKCDKHAEREVSREEGMNMAKKFKCDFIETSAKTCVNVERCFYSLVRMIRNTKYVYNKSSRKKKKQKYTIL</sequence>
<dbReference type="InterPro" id="IPR001806">
    <property type="entry name" value="Small_GTPase"/>
</dbReference>
<dbReference type="PRINTS" id="PR00449">
    <property type="entry name" value="RASTRNSFRMNG"/>
</dbReference>
<dbReference type="NCBIfam" id="TIGR00231">
    <property type="entry name" value="small_GTP"/>
    <property type="match status" value="1"/>
</dbReference>
<dbReference type="PANTHER" id="PTHR24070">
    <property type="entry name" value="RAS, DI-RAS, AND RHEB FAMILY MEMBERS OF SMALL GTPASE SUPERFAMILY"/>
    <property type="match status" value="1"/>
</dbReference>
<dbReference type="PROSITE" id="PS51420">
    <property type="entry name" value="RHO"/>
    <property type="match status" value="1"/>
</dbReference>
<dbReference type="GO" id="GO:0005525">
    <property type="term" value="F:GTP binding"/>
    <property type="evidence" value="ECO:0007669"/>
    <property type="project" value="UniProtKB-KW"/>
</dbReference>
<keyword evidence="5" id="KW-0342">GTP-binding</keyword>
<dbReference type="EMBL" id="QKWP01001190">
    <property type="protein sequence ID" value="RIB10968.1"/>
    <property type="molecule type" value="Genomic_DNA"/>
</dbReference>
<dbReference type="GO" id="GO:0061118">
    <property type="term" value="P:regulation of positive chemotaxis to cAMP"/>
    <property type="evidence" value="ECO:0007669"/>
    <property type="project" value="UniProtKB-ARBA"/>
</dbReference>
<dbReference type="STRING" id="44941.A0A397UNX7"/>
<protein>
    <submittedName>
        <fullName evidence="7">Small GTPase superfamily</fullName>
    </submittedName>
</protein>
<dbReference type="GO" id="GO:0007165">
    <property type="term" value="P:signal transduction"/>
    <property type="evidence" value="ECO:0007669"/>
    <property type="project" value="InterPro"/>
</dbReference>
<dbReference type="InterPro" id="IPR020849">
    <property type="entry name" value="Small_GTPase_Ras-type"/>
</dbReference>
<keyword evidence="2" id="KW-1003">Cell membrane</keyword>
<dbReference type="InterPro" id="IPR005225">
    <property type="entry name" value="Small_GTP-bd"/>
</dbReference>
<dbReference type="Gene3D" id="3.40.50.300">
    <property type="entry name" value="P-loop containing nucleotide triphosphate hydrolases"/>
    <property type="match status" value="1"/>
</dbReference>
<dbReference type="GO" id="GO:0005886">
    <property type="term" value="C:plasma membrane"/>
    <property type="evidence" value="ECO:0007669"/>
    <property type="project" value="UniProtKB-SubCell"/>
</dbReference>
<evidence type="ECO:0000256" key="1">
    <source>
        <dbReference type="ARBA" id="ARBA00004236"/>
    </source>
</evidence>
<evidence type="ECO:0000256" key="6">
    <source>
        <dbReference type="ARBA" id="ARBA00023136"/>
    </source>
</evidence>
<name>A0A397UNX7_9GLOM</name>
<evidence type="ECO:0000313" key="8">
    <source>
        <dbReference type="Proteomes" id="UP000266673"/>
    </source>
</evidence>
<evidence type="ECO:0000256" key="2">
    <source>
        <dbReference type="ARBA" id="ARBA00022475"/>
    </source>
</evidence>
<keyword evidence="6" id="KW-0472">Membrane</keyword>